<dbReference type="STRING" id="1003.SAMN04488541_101597"/>
<gene>
    <name evidence="1" type="ORF">SAMN04488541_101597</name>
</gene>
<evidence type="ECO:0000313" key="1">
    <source>
        <dbReference type="EMBL" id="SFF09401.1"/>
    </source>
</evidence>
<dbReference type="EMBL" id="FONY01000015">
    <property type="protein sequence ID" value="SFF09401.1"/>
    <property type="molecule type" value="Genomic_DNA"/>
</dbReference>
<dbReference type="PROSITE" id="PS51257">
    <property type="entry name" value="PROKAR_LIPOPROTEIN"/>
    <property type="match status" value="1"/>
</dbReference>
<proteinExistence type="predicted"/>
<organism evidence="1 2">
    <name type="scientific">Thermoflexibacter ruber</name>
    <dbReference type="NCBI Taxonomy" id="1003"/>
    <lineage>
        <taxon>Bacteria</taxon>
        <taxon>Pseudomonadati</taxon>
        <taxon>Bacteroidota</taxon>
        <taxon>Cytophagia</taxon>
        <taxon>Cytophagales</taxon>
        <taxon>Thermoflexibacteraceae</taxon>
        <taxon>Thermoflexibacter</taxon>
    </lineage>
</organism>
<accession>A0A1I2FYB3</accession>
<reference evidence="1 2" key="1">
    <citation type="submission" date="2016-10" db="EMBL/GenBank/DDBJ databases">
        <authorList>
            <person name="de Groot N.N."/>
        </authorList>
    </citation>
    <scope>NUCLEOTIDE SEQUENCE [LARGE SCALE GENOMIC DNA]</scope>
    <source>
        <strain>GEY</strain>
        <strain evidence="2">DSM 9560</strain>
    </source>
</reference>
<protein>
    <recommendedName>
        <fullName evidence="3">Lipoprotein</fullName>
    </recommendedName>
</protein>
<name>A0A1I2FYB3_9BACT</name>
<dbReference type="OrthoDB" id="1513837at2"/>
<dbReference type="RefSeq" id="WP_091544711.1">
    <property type="nucleotide sequence ID" value="NZ_FONY01000015.1"/>
</dbReference>
<evidence type="ECO:0000313" key="2">
    <source>
        <dbReference type="Proteomes" id="UP000199513"/>
    </source>
</evidence>
<evidence type="ECO:0008006" key="3">
    <source>
        <dbReference type="Google" id="ProtNLM"/>
    </source>
</evidence>
<keyword evidence="2" id="KW-1185">Reference proteome</keyword>
<sequence length="154" mass="18089">MRKAIKHWLLLVYLATSCVQERNQVEEIDEHFINFLTQEINFDMKSKGKWGIVILQGSDCACKEANHLFINSLIRKFKNINFVIIAKNDIENRIKTTITMRSNISIYFEDNDQLLEKHGNLFVGDKIFIFEDGSFTQTLNIEKDNYEVIEDSFM</sequence>
<dbReference type="Proteomes" id="UP000199513">
    <property type="component" value="Unassembled WGS sequence"/>
</dbReference>
<dbReference type="AlphaFoldDB" id="A0A1I2FYB3"/>